<organism evidence="2 3">
    <name type="scientific">Corynespora cassiicola Philippines</name>
    <dbReference type="NCBI Taxonomy" id="1448308"/>
    <lineage>
        <taxon>Eukaryota</taxon>
        <taxon>Fungi</taxon>
        <taxon>Dikarya</taxon>
        <taxon>Ascomycota</taxon>
        <taxon>Pezizomycotina</taxon>
        <taxon>Dothideomycetes</taxon>
        <taxon>Pleosporomycetidae</taxon>
        <taxon>Pleosporales</taxon>
        <taxon>Corynesporascaceae</taxon>
        <taxon>Corynespora</taxon>
    </lineage>
</organism>
<feature type="compositionally biased region" description="Polar residues" evidence="1">
    <location>
        <begin position="1009"/>
        <end position="1021"/>
    </location>
</feature>
<reference evidence="2 3" key="1">
    <citation type="journal article" date="2018" name="Front. Microbiol.">
        <title>Genome-Wide Analysis of Corynespora cassiicola Leaf Fall Disease Putative Effectors.</title>
        <authorList>
            <person name="Lopez D."/>
            <person name="Ribeiro S."/>
            <person name="Label P."/>
            <person name="Fumanal B."/>
            <person name="Venisse J.S."/>
            <person name="Kohler A."/>
            <person name="de Oliveira R.R."/>
            <person name="Labutti K."/>
            <person name="Lipzen A."/>
            <person name="Lail K."/>
            <person name="Bauer D."/>
            <person name="Ohm R.A."/>
            <person name="Barry K.W."/>
            <person name="Spatafora J."/>
            <person name="Grigoriev I.V."/>
            <person name="Martin F.M."/>
            <person name="Pujade-Renaud V."/>
        </authorList>
    </citation>
    <scope>NUCLEOTIDE SEQUENCE [LARGE SCALE GENOMIC DNA]</scope>
    <source>
        <strain evidence="2 3">Philippines</strain>
    </source>
</reference>
<gene>
    <name evidence="2" type="ORF">BS50DRAFT_675166</name>
</gene>
<feature type="region of interest" description="Disordered" evidence="1">
    <location>
        <begin position="1002"/>
        <end position="1021"/>
    </location>
</feature>
<feature type="region of interest" description="Disordered" evidence="1">
    <location>
        <begin position="1253"/>
        <end position="1272"/>
    </location>
</feature>
<accession>A0A2T2NTW9</accession>
<name>A0A2T2NTW9_CORCC</name>
<feature type="compositionally biased region" description="Basic and acidic residues" evidence="1">
    <location>
        <begin position="93"/>
        <end position="127"/>
    </location>
</feature>
<feature type="compositionally biased region" description="Polar residues" evidence="1">
    <location>
        <begin position="983"/>
        <end position="994"/>
    </location>
</feature>
<protein>
    <submittedName>
        <fullName evidence="2">Uncharacterized protein</fullName>
    </submittedName>
</protein>
<dbReference type="AlphaFoldDB" id="A0A2T2NTW9"/>
<keyword evidence="3" id="KW-1185">Reference proteome</keyword>
<feature type="compositionally biased region" description="Polar residues" evidence="1">
    <location>
        <begin position="613"/>
        <end position="635"/>
    </location>
</feature>
<sequence>MSDSARSFANVLDLLDHRYLRLAHDVAGNVEPFPNLVPYEEYTHDISVYILNKEHEKTIGKFQDFTDRSARALEKELWTWFIQWDVVPPNPSEAKESTRKSKRRRLDEDKSADPSDPSDPSRRDAGHKYRRILKMQKRVLPADLFEEDDLLRILIDIVQVESMLVPNFVEFLYKWVDFYEGDGKALQGAARGEIPSLFDFEYHPLELPRKETDTVNFRKKPDTAAIEAQAEESERLQYREPKFGLKIPKPTDPLPPLINIPQDAGKRRLYYAACFKSRQRAIGLLFEAGINMKQIQNYKKLQTLSPKETSQTHEGDGLKNYYKEVRYAEEQFMRNENSMKKREKSREILLSSKLAMEAQVAALEQAKEVGNDNQGNPELPVPPPLIPNTPAYDFGPSMNRMLKTKVKGTKRPPPDPIEEVPVSLKDKLKSKHFVGVNANYSVSQRMWKDPIPVVYEKQGSVSVSSVSTGSPRDDDDDDHSWGGGNYDSDDDGDDHGPDNAPRPILEPQPGPPPIAAPNIAPAPANFGPNGLQRLMSFLSPAARQEVANRVNNPTGLVQNPTALPPTATAAINALATGIRTRIYQNVGHGQEVQGEQRLTTAPIVLMQPQQQNPAMPTVPARSQQGVPATSSQPTVTKKRMPVLTLPTPPQQRDGALPTTLALQAQGAAPTAGITRGDSDTPMPSTSTPIPRTQLPIVPVSHPDDKPWNSGPVPGCRCRPSSFANNANPSLTQRRMGSMPTLPSPTMLPAQGIPSTAGTARSSSVGSVSTFPTPNSSRTSQSMTGSQTDSLSWGLHLPLQPIPAPSADSINPTLAYQIPTSGASQIWSNAIRVHPPTHTTPAMAVMPSGMIHRLPLEEWQSYLRSQQTQATAQARNVVLSAASGSNQNHGSRAMGAPNNVNPQQLSSTNASLRNQVPQVTSVSANLRPSGPDQVVMPAVPRWLATYRAENAERAARDASASQTFAAQARQNQGAPAPLMGPMSGQDNSAGNTNLTLRLPTGIQRNAPAPINTSNSTASPSTLTPIAQDLKMSSAGPSTTVFPLPIAPSLPGKPIMIYFPKVLRRGNSNPDTWVHSGVGNESLSDAFLLGYQYPDSRVFDLSRAILFPLHLWDSIRRQLQSKIWTLMETYPLPQIHPLGNLKRGNKAPEDMVYFPHSKKNHFEMTPHGAAYRKLSDAYKFMSVHDREKLHTKRYRVTQGPLTATKRGAVWEGWGVHVNKGIQMTPVNRKGANTVPKYVDDPEVLERRKRVDEYMKYLEEEGDGDDGDDDMDVDE</sequence>
<dbReference type="STRING" id="1448308.A0A2T2NTW9"/>
<feature type="compositionally biased region" description="Pro residues" evidence="1">
    <location>
        <begin position="504"/>
        <end position="515"/>
    </location>
</feature>
<feature type="region of interest" description="Disordered" evidence="1">
    <location>
        <begin position="667"/>
        <end position="696"/>
    </location>
</feature>
<dbReference type="OrthoDB" id="3787206at2759"/>
<feature type="region of interest" description="Disordered" evidence="1">
    <location>
        <begin position="753"/>
        <end position="788"/>
    </location>
</feature>
<dbReference type="EMBL" id="KZ678133">
    <property type="protein sequence ID" value="PSN68881.1"/>
    <property type="molecule type" value="Genomic_DNA"/>
</dbReference>
<evidence type="ECO:0000313" key="3">
    <source>
        <dbReference type="Proteomes" id="UP000240883"/>
    </source>
</evidence>
<feature type="region of interest" description="Disordered" evidence="1">
    <location>
        <begin position="966"/>
        <end position="994"/>
    </location>
</feature>
<dbReference type="Proteomes" id="UP000240883">
    <property type="component" value="Unassembled WGS sequence"/>
</dbReference>
<feature type="region of interest" description="Disordered" evidence="1">
    <location>
        <begin position="613"/>
        <end position="636"/>
    </location>
</feature>
<feature type="region of interest" description="Disordered" evidence="1">
    <location>
        <begin position="90"/>
        <end position="127"/>
    </location>
</feature>
<evidence type="ECO:0000256" key="1">
    <source>
        <dbReference type="SAM" id="MobiDB-lite"/>
    </source>
</evidence>
<feature type="compositionally biased region" description="Polar residues" evidence="1">
    <location>
        <begin position="681"/>
        <end position="690"/>
    </location>
</feature>
<feature type="compositionally biased region" description="Acidic residues" evidence="1">
    <location>
        <begin position="1257"/>
        <end position="1272"/>
    </location>
</feature>
<proteinExistence type="predicted"/>
<feature type="region of interest" description="Disordered" evidence="1">
    <location>
        <begin position="459"/>
        <end position="527"/>
    </location>
</feature>
<feature type="compositionally biased region" description="Low complexity" evidence="1">
    <location>
        <begin position="516"/>
        <end position="527"/>
    </location>
</feature>
<evidence type="ECO:0000313" key="2">
    <source>
        <dbReference type="EMBL" id="PSN68881.1"/>
    </source>
</evidence>